<dbReference type="GO" id="GO:0016020">
    <property type="term" value="C:membrane"/>
    <property type="evidence" value="ECO:0007669"/>
    <property type="project" value="TreeGrafter"/>
</dbReference>
<evidence type="ECO:0000256" key="1">
    <source>
        <dbReference type="ARBA" id="ARBA00010088"/>
    </source>
</evidence>
<evidence type="ECO:0000259" key="4">
    <source>
        <dbReference type="Pfam" id="PF00561"/>
    </source>
</evidence>
<dbReference type="SUPFAM" id="SSF53474">
    <property type="entry name" value="alpha/beta-Hydrolases"/>
    <property type="match status" value="1"/>
</dbReference>
<accession>A0A1H1YZD5</accession>
<keyword evidence="3" id="KW-0732">Signal</keyword>
<feature type="chain" id="PRO_5009267144" evidence="3">
    <location>
        <begin position="20"/>
        <end position="330"/>
    </location>
</feature>
<dbReference type="PRINTS" id="PR00111">
    <property type="entry name" value="ABHYDROLASE"/>
</dbReference>
<dbReference type="Proteomes" id="UP000199679">
    <property type="component" value="Chromosome I"/>
</dbReference>
<dbReference type="RefSeq" id="WP_091374131.1">
    <property type="nucleotide sequence ID" value="NZ_LT629740.1"/>
</dbReference>
<dbReference type="PANTHER" id="PTHR43798">
    <property type="entry name" value="MONOACYLGLYCEROL LIPASE"/>
    <property type="match status" value="1"/>
</dbReference>
<feature type="signal peptide" evidence="3">
    <location>
        <begin position="1"/>
        <end position="19"/>
    </location>
</feature>
<dbReference type="InterPro" id="IPR002410">
    <property type="entry name" value="Peptidase_S33"/>
</dbReference>
<dbReference type="OrthoDB" id="9796770at2"/>
<keyword evidence="6" id="KW-1185">Reference proteome</keyword>
<dbReference type="InterPro" id="IPR000073">
    <property type="entry name" value="AB_hydrolase_1"/>
</dbReference>
<gene>
    <name evidence="5" type="ORF">SAMN05216490_2908</name>
</gene>
<proteinExistence type="inferred from homology"/>
<evidence type="ECO:0000256" key="3">
    <source>
        <dbReference type="SAM" id="SignalP"/>
    </source>
</evidence>
<dbReference type="GO" id="GO:0047372">
    <property type="term" value="F:monoacylglycerol lipase activity"/>
    <property type="evidence" value="ECO:0007669"/>
    <property type="project" value="TreeGrafter"/>
</dbReference>
<name>A0A1H1YZD5_MUCMA</name>
<evidence type="ECO:0000313" key="6">
    <source>
        <dbReference type="Proteomes" id="UP000199679"/>
    </source>
</evidence>
<dbReference type="Pfam" id="PF00561">
    <property type="entry name" value="Abhydrolase_1"/>
    <property type="match status" value="1"/>
</dbReference>
<dbReference type="PANTHER" id="PTHR43798:SF33">
    <property type="entry name" value="HYDROLASE, PUTATIVE (AFU_ORTHOLOGUE AFUA_2G14860)-RELATED"/>
    <property type="match status" value="1"/>
</dbReference>
<sequence>MKKIALFICVFLFIGVVNAQVKKVDSWTDGKYVKVNGANLWVVTVGEGDPIIIIPGGPGGAHLSYREFDPLADSHHQIVYFDAFGRGKSDTAKNVSEYTLARDIEDIEGLRIALKLDKVTVLGHSYGGVVAQGYALKYPAHLSHLILADTFHSFVMWQENDDNSNREIKTNYPEIWEQLMKIREAGAISSDPEHQRIYGKVPYGFLYAYNPSNFAHSDTANLIYKGYKKNGAYPNPNNTKLYYQMVGKDGDFIVGSDIGTFDYRKQLKYLKMPVLIETGRFDRVAVPWMAIKFKEYCPQAEFVMFERSGHNPQVEEPEKDFKIINDFLAK</sequence>
<dbReference type="InterPro" id="IPR029058">
    <property type="entry name" value="AB_hydrolase_fold"/>
</dbReference>
<evidence type="ECO:0000256" key="2">
    <source>
        <dbReference type="ARBA" id="ARBA00022801"/>
    </source>
</evidence>
<comment type="similarity">
    <text evidence="1">Belongs to the peptidase S33 family.</text>
</comment>
<reference evidence="5 6" key="1">
    <citation type="submission" date="2016-10" db="EMBL/GenBank/DDBJ databases">
        <authorList>
            <person name="de Groot N.N."/>
        </authorList>
    </citation>
    <scope>NUCLEOTIDE SEQUENCE [LARGE SCALE GENOMIC DNA]</scope>
    <source>
        <strain evidence="5 6">MP1X4</strain>
    </source>
</reference>
<evidence type="ECO:0000313" key="5">
    <source>
        <dbReference type="EMBL" id="SDT26844.1"/>
    </source>
</evidence>
<feature type="domain" description="AB hydrolase-1" evidence="4">
    <location>
        <begin position="50"/>
        <end position="317"/>
    </location>
</feature>
<dbReference type="GO" id="GO:0046464">
    <property type="term" value="P:acylglycerol catabolic process"/>
    <property type="evidence" value="ECO:0007669"/>
    <property type="project" value="TreeGrafter"/>
</dbReference>
<dbReference type="EMBL" id="LT629740">
    <property type="protein sequence ID" value="SDT26844.1"/>
    <property type="molecule type" value="Genomic_DNA"/>
</dbReference>
<keyword evidence="2" id="KW-0378">Hydrolase</keyword>
<dbReference type="Gene3D" id="3.40.50.1820">
    <property type="entry name" value="alpha/beta hydrolase"/>
    <property type="match status" value="1"/>
</dbReference>
<dbReference type="GO" id="GO:0008233">
    <property type="term" value="F:peptidase activity"/>
    <property type="evidence" value="ECO:0007669"/>
    <property type="project" value="InterPro"/>
</dbReference>
<dbReference type="GO" id="GO:0006508">
    <property type="term" value="P:proteolysis"/>
    <property type="evidence" value="ECO:0007669"/>
    <property type="project" value="InterPro"/>
</dbReference>
<dbReference type="InterPro" id="IPR050266">
    <property type="entry name" value="AB_hydrolase_sf"/>
</dbReference>
<protein>
    <submittedName>
        <fullName evidence="5">Proline iminopeptidase</fullName>
    </submittedName>
</protein>
<dbReference type="AlphaFoldDB" id="A0A1H1YZD5"/>
<organism evidence="5 6">
    <name type="scientific">Mucilaginibacter mallensis</name>
    <dbReference type="NCBI Taxonomy" id="652787"/>
    <lineage>
        <taxon>Bacteria</taxon>
        <taxon>Pseudomonadati</taxon>
        <taxon>Bacteroidota</taxon>
        <taxon>Sphingobacteriia</taxon>
        <taxon>Sphingobacteriales</taxon>
        <taxon>Sphingobacteriaceae</taxon>
        <taxon>Mucilaginibacter</taxon>
    </lineage>
</organism>
<dbReference type="STRING" id="652787.SAMN05216490_2908"/>
<dbReference type="PRINTS" id="PR00793">
    <property type="entry name" value="PROAMNOPTASE"/>
</dbReference>